<dbReference type="STRING" id="6832.A0A553P6J5"/>
<evidence type="ECO:0008006" key="6">
    <source>
        <dbReference type="Google" id="ProtNLM"/>
    </source>
</evidence>
<name>A0A553P6J5_TIGCA</name>
<feature type="region of interest" description="Disordered" evidence="3">
    <location>
        <begin position="182"/>
        <end position="230"/>
    </location>
</feature>
<dbReference type="SUPFAM" id="SSF53335">
    <property type="entry name" value="S-adenosyl-L-methionine-dependent methyltransferases"/>
    <property type="match status" value="1"/>
</dbReference>
<dbReference type="GO" id="GO:0000049">
    <property type="term" value="F:tRNA binding"/>
    <property type="evidence" value="ECO:0007669"/>
    <property type="project" value="TreeGrafter"/>
</dbReference>
<keyword evidence="5" id="KW-1185">Reference proteome</keyword>
<dbReference type="GO" id="GO:0030488">
    <property type="term" value="P:tRNA methylation"/>
    <property type="evidence" value="ECO:0007669"/>
    <property type="project" value="TreeGrafter"/>
</dbReference>
<reference evidence="4 5" key="1">
    <citation type="journal article" date="2018" name="Nat. Ecol. Evol.">
        <title>Genomic signatures of mitonuclear coevolution across populations of Tigriopus californicus.</title>
        <authorList>
            <person name="Barreto F.S."/>
            <person name="Watson E.T."/>
            <person name="Lima T.G."/>
            <person name="Willett C.S."/>
            <person name="Edmands S."/>
            <person name="Li W."/>
            <person name="Burton R.S."/>
        </authorList>
    </citation>
    <scope>NUCLEOTIDE SEQUENCE [LARGE SCALE GENOMIC DNA]</scope>
    <source>
        <strain evidence="4 5">San Diego</strain>
    </source>
</reference>
<proteinExistence type="predicted"/>
<evidence type="ECO:0000256" key="2">
    <source>
        <dbReference type="ARBA" id="ARBA00022679"/>
    </source>
</evidence>
<dbReference type="InterPro" id="IPR051422">
    <property type="entry name" value="AlkB_tRNA_MeTrf/Diox"/>
</dbReference>
<accession>A0A553P6J5</accession>
<feature type="region of interest" description="Disordered" evidence="3">
    <location>
        <begin position="26"/>
        <end position="68"/>
    </location>
</feature>
<dbReference type="GO" id="GO:0005737">
    <property type="term" value="C:cytoplasm"/>
    <property type="evidence" value="ECO:0007669"/>
    <property type="project" value="TreeGrafter"/>
</dbReference>
<dbReference type="Gene3D" id="3.40.50.150">
    <property type="entry name" value="Vaccinia Virus protein VP39"/>
    <property type="match status" value="1"/>
</dbReference>
<protein>
    <recommendedName>
        <fullName evidence="6">Methyltransferase type 11 domain-containing protein</fullName>
    </recommendedName>
</protein>
<dbReference type="Proteomes" id="UP000318571">
    <property type="component" value="Chromosome 3"/>
</dbReference>
<dbReference type="PANTHER" id="PTHR13069:SF37">
    <property type="entry name" value="FIRE DANCER"/>
    <property type="match status" value="1"/>
</dbReference>
<keyword evidence="1" id="KW-0489">Methyltransferase</keyword>
<gene>
    <name evidence="4" type="ORF">TCAL_15786</name>
</gene>
<dbReference type="PANTHER" id="PTHR13069">
    <property type="entry name" value="ALKYLATED DNA REPAIR PROTEIN ALKB HOMOLOG 8"/>
    <property type="match status" value="1"/>
</dbReference>
<dbReference type="InterPro" id="IPR029063">
    <property type="entry name" value="SAM-dependent_MTases_sf"/>
</dbReference>
<evidence type="ECO:0000256" key="1">
    <source>
        <dbReference type="ARBA" id="ARBA00022603"/>
    </source>
</evidence>
<dbReference type="AlphaFoldDB" id="A0A553P6J5"/>
<organism evidence="4 5">
    <name type="scientific">Tigriopus californicus</name>
    <name type="common">Marine copepod</name>
    <dbReference type="NCBI Taxonomy" id="6832"/>
    <lineage>
        <taxon>Eukaryota</taxon>
        <taxon>Metazoa</taxon>
        <taxon>Ecdysozoa</taxon>
        <taxon>Arthropoda</taxon>
        <taxon>Crustacea</taxon>
        <taxon>Multicrustacea</taxon>
        <taxon>Hexanauplia</taxon>
        <taxon>Copepoda</taxon>
        <taxon>Harpacticoida</taxon>
        <taxon>Harpacticidae</taxon>
        <taxon>Tigriopus</taxon>
    </lineage>
</organism>
<dbReference type="GO" id="GO:0002098">
    <property type="term" value="P:tRNA wobble uridine modification"/>
    <property type="evidence" value="ECO:0007669"/>
    <property type="project" value="TreeGrafter"/>
</dbReference>
<dbReference type="GO" id="GO:0005634">
    <property type="term" value="C:nucleus"/>
    <property type="evidence" value="ECO:0007669"/>
    <property type="project" value="TreeGrafter"/>
</dbReference>
<evidence type="ECO:0000313" key="5">
    <source>
        <dbReference type="Proteomes" id="UP000318571"/>
    </source>
</evidence>
<dbReference type="EMBL" id="VCGU01000007">
    <property type="protein sequence ID" value="TRY73304.1"/>
    <property type="molecule type" value="Genomic_DNA"/>
</dbReference>
<feature type="compositionally biased region" description="Low complexity" evidence="3">
    <location>
        <begin position="35"/>
        <end position="53"/>
    </location>
</feature>
<feature type="compositionally biased region" description="Basic and acidic residues" evidence="3">
    <location>
        <begin position="201"/>
        <end position="230"/>
    </location>
</feature>
<evidence type="ECO:0000256" key="3">
    <source>
        <dbReference type="SAM" id="MobiDB-lite"/>
    </source>
</evidence>
<sequence length="230" mass="26074">MHQNYTSTESLTSVFSQALSIISRDSNPRLDQRTSSWDSEAPSWSSRSRQPSPGIQKTRKLSQDEEDYIRKERDARSLAIEKAYVHDVYEQISQHISDSRYRAWPRVKQFLQELEPGSLVCDVGCGSGKYLNVNPLVFNIGSDRCQALANIAREKDHETNANPGHMHTDKLGPRRSSLVVRWNRRSPCNSKHTTRGALLEKMPDDPSTEDSKRQLTGDGDHDEVRHGEGA</sequence>
<evidence type="ECO:0000313" key="4">
    <source>
        <dbReference type="EMBL" id="TRY73304.1"/>
    </source>
</evidence>
<dbReference type="GO" id="GO:0106335">
    <property type="term" value="F:tRNA (5-carboxymethyluridine(34)-5-O)-methyltransferase activity"/>
    <property type="evidence" value="ECO:0007669"/>
    <property type="project" value="TreeGrafter"/>
</dbReference>
<keyword evidence="2" id="KW-0808">Transferase</keyword>
<comment type="caution">
    <text evidence="4">The sequence shown here is derived from an EMBL/GenBank/DDBJ whole genome shotgun (WGS) entry which is preliminary data.</text>
</comment>